<keyword evidence="8" id="KW-1185">Reference proteome</keyword>
<evidence type="ECO:0000313" key="7">
    <source>
        <dbReference type="EMBL" id="ADU01186.1"/>
    </source>
</evidence>
<dbReference type="GO" id="GO:0003677">
    <property type="term" value="F:DNA binding"/>
    <property type="evidence" value="ECO:0007669"/>
    <property type="project" value="InterPro"/>
</dbReference>
<dbReference type="GO" id="GO:0005524">
    <property type="term" value="F:ATP binding"/>
    <property type="evidence" value="ECO:0007669"/>
    <property type="project" value="InterPro"/>
</dbReference>
<accession>E6TGL6</accession>
<dbReference type="Proteomes" id="UP000008916">
    <property type="component" value="Chromosome"/>
</dbReference>
<dbReference type="SUPFAM" id="SSF52540">
    <property type="entry name" value="P-loop containing nucleoside triphosphate hydrolases"/>
    <property type="match status" value="2"/>
</dbReference>
<evidence type="ECO:0000313" key="8">
    <source>
        <dbReference type="Proteomes" id="UP000008916"/>
    </source>
</evidence>
<proteinExistence type="predicted"/>
<dbReference type="EMBL" id="CP002385">
    <property type="protein sequence ID" value="ADU01186.1"/>
    <property type="molecule type" value="Genomic_DNA"/>
</dbReference>
<evidence type="ECO:0000256" key="3">
    <source>
        <dbReference type="ARBA" id="ARBA00022806"/>
    </source>
</evidence>
<name>E6TGL6_MYCSR</name>
<dbReference type="PROSITE" id="PS51192">
    <property type="entry name" value="HELICASE_ATP_BIND_1"/>
    <property type="match status" value="1"/>
</dbReference>
<protein>
    <submittedName>
        <fullName evidence="7">DNA/RNA helicase, superfamily II, SNF2 family</fullName>
    </submittedName>
</protein>
<dbReference type="InterPro" id="IPR049730">
    <property type="entry name" value="SNF2/RAD54-like_C"/>
</dbReference>
<dbReference type="KEGG" id="msp:Mspyr1_46350"/>
<gene>
    <name evidence="7" type="ordered locus">Mspyr1_46350</name>
</gene>
<evidence type="ECO:0000256" key="4">
    <source>
        <dbReference type="ARBA" id="ARBA00022840"/>
    </source>
</evidence>
<feature type="domain" description="Helicase C-terminal" evidence="6">
    <location>
        <begin position="479"/>
        <end position="637"/>
    </location>
</feature>
<feature type="domain" description="Helicase ATP-binding" evidence="5">
    <location>
        <begin position="115"/>
        <end position="286"/>
    </location>
</feature>
<dbReference type="InterPro" id="IPR038718">
    <property type="entry name" value="SNF2-like_sf"/>
</dbReference>
<dbReference type="CDD" id="cd18793">
    <property type="entry name" value="SF2_C_SNF"/>
    <property type="match status" value="1"/>
</dbReference>
<dbReference type="PROSITE" id="PS51194">
    <property type="entry name" value="HELICASE_CTER"/>
    <property type="match status" value="1"/>
</dbReference>
<dbReference type="SMART" id="SM00490">
    <property type="entry name" value="HELICc"/>
    <property type="match status" value="1"/>
</dbReference>
<evidence type="ECO:0000259" key="6">
    <source>
        <dbReference type="PROSITE" id="PS51194"/>
    </source>
</evidence>
<keyword evidence="2" id="KW-0378">Hydrolase</keyword>
<dbReference type="InterPro" id="IPR001650">
    <property type="entry name" value="Helicase_C-like"/>
</dbReference>
<dbReference type="InterPro" id="IPR006935">
    <property type="entry name" value="Helicase/UvrB_N"/>
</dbReference>
<dbReference type="Gene3D" id="3.40.50.300">
    <property type="entry name" value="P-loop containing nucleotide triphosphate hydrolases"/>
    <property type="match status" value="1"/>
</dbReference>
<dbReference type="GO" id="GO:0016787">
    <property type="term" value="F:hydrolase activity"/>
    <property type="evidence" value="ECO:0007669"/>
    <property type="project" value="UniProtKB-KW"/>
</dbReference>
<dbReference type="InterPro" id="IPR027417">
    <property type="entry name" value="P-loop_NTPase"/>
</dbReference>
<evidence type="ECO:0000259" key="5">
    <source>
        <dbReference type="PROSITE" id="PS51192"/>
    </source>
</evidence>
<dbReference type="AlphaFoldDB" id="E6TGL6"/>
<dbReference type="GO" id="GO:0004386">
    <property type="term" value="F:helicase activity"/>
    <property type="evidence" value="ECO:0007669"/>
    <property type="project" value="UniProtKB-KW"/>
</dbReference>
<keyword evidence="4" id="KW-0067">ATP-binding</keyword>
<reference evidence="7 8" key="1">
    <citation type="journal article" date="2011" name="Stand. Genomic Sci.">
        <title>Complete genome sequence of Mycobacterium sp. strain (Spyr1) and reclassification to Mycobacterium gilvum Spyr1.</title>
        <authorList>
            <person name="Kallimanis A."/>
            <person name="Karabika E."/>
            <person name="Mavromatis K."/>
            <person name="Lapidus A."/>
            <person name="Labutti K.M."/>
            <person name="Liolios K."/>
            <person name="Ivanova N."/>
            <person name="Goodwin L."/>
            <person name="Woyke T."/>
            <person name="Velentzas A.D."/>
            <person name="Perisynakis A."/>
            <person name="Ouzounis C.C."/>
            <person name="Kyrpides N.C."/>
            <person name="Koukkou A.I."/>
            <person name="Drainas C."/>
        </authorList>
    </citation>
    <scope>NUCLEOTIDE SEQUENCE [LARGE SCALE GENOMIC DNA]</scope>
    <source>
        <strain evidence="8">DSM 45189 / LMG 24558 / Spyr1</strain>
    </source>
</reference>
<dbReference type="InterPro" id="IPR014001">
    <property type="entry name" value="Helicase_ATP-bd"/>
</dbReference>
<dbReference type="PANTHER" id="PTHR45766">
    <property type="entry name" value="DNA ANNEALING HELICASE AND ENDONUCLEASE ZRANB3 FAMILY MEMBER"/>
    <property type="match status" value="1"/>
</dbReference>
<keyword evidence="1" id="KW-0547">Nucleotide-binding</keyword>
<dbReference type="HOGENOM" id="CLU_009519_0_0_11"/>
<evidence type="ECO:0000256" key="1">
    <source>
        <dbReference type="ARBA" id="ARBA00022741"/>
    </source>
</evidence>
<organism evidence="7 8">
    <name type="scientific">Mycolicibacterium gilvum (strain DSM 45189 / LMG 24558 / Spyr1)</name>
    <name type="common">Mycobacterium gilvum</name>
    <dbReference type="NCBI Taxonomy" id="278137"/>
    <lineage>
        <taxon>Bacteria</taxon>
        <taxon>Bacillati</taxon>
        <taxon>Actinomycetota</taxon>
        <taxon>Actinomycetes</taxon>
        <taxon>Mycobacteriales</taxon>
        <taxon>Mycobacteriaceae</taxon>
        <taxon>Mycolicibacterium</taxon>
    </lineage>
</organism>
<sequence>MLPGFAHLSPGSKVEGLAFDAVVEIVDITAAGSGAFVRYRDEFGIEDSRLLSADELTNILPVGGRGPTLAADPDHFWLAIEALRLRHAAVLNPLLAVSSSNVEALPHQVQAVYDCMLTGHPKRFLLADDPGAGKTIMAGLFIKEALARGWIRRCLIVVPGSLVEQWQNELREKFALHFEVFENSLLGDSPDKSLQDFPFLIARLDQFSRNSELMAHAVDGEYDLAIFDEAHKLAVSSWGSTVTKTKRFKLAEAIRDAVPSTVLMTATPHNGKDADYREFLTLLGSADQPVVEDPAGDGLMRRLVKEQLVHLDGTPLFPERRASTVPYRLSPIESELYEAVSEYVREEMNKVSDDDTRRSVGFALVVLQRRLASSPQAILRSLTRRRDRLRAQADQAQAAEGKLAVALAATLGVGNDDPDEMSSVRAETYQDEVVSVATNARTVAELEAEILVLGRLVAKAEAVYSARADAKWAALAELLTSEAMFEADGQRRKIIIFSENRDTLDYLEDRLVGLLGRTVDVQVIHGALSWTDRRRAQANFITEPSSSVLIATDAAGEGVNLQVAHLMVNYDVPWNPNRLEQRFGRIHRIGQRHTCHLWNLVAADTREGDVFRTLLEKVEVQREALGDQVFDVLGEVLTEISLSQLLRRAVGGEAQRGEIESELESVSGRLESAVEKRAASVSTLTPEELAVLRREMEIAKAMSFQPDVARDFMLRAAPLFHVDITMRGDAWQVGYVPTRLRDEFGSSLMARYDRVAFEHSDDQVFAADPPELMAPGHPLVSALADAIGDEFGSSLNHGIVLSDNRSSDDYVLVTVVATAEGNPSTVTTYAVTVGGDRQQVSPGLYTDLEMGATPEPREVAAAEAVVAAFSDDYPDYDIAAVAYVRGTASPQTASAWRTAREQLRDELTARGLDPVAALPGQGWDFTTGHDEIIFWSAAPPGETERRRTEKQVAANVGGKYRVEQG</sequence>
<dbReference type="PANTHER" id="PTHR45766:SF6">
    <property type="entry name" value="SWI_SNF-RELATED MATRIX-ASSOCIATED ACTIN-DEPENDENT REGULATOR OF CHROMATIN SUBFAMILY A-LIKE PROTEIN 1"/>
    <property type="match status" value="1"/>
</dbReference>
<dbReference type="SMART" id="SM00487">
    <property type="entry name" value="DEXDc"/>
    <property type="match status" value="1"/>
</dbReference>
<keyword evidence="3 7" id="KW-0347">Helicase</keyword>
<dbReference type="Pfam" id="PF00271">
    <property type="entry name" value="Helicase_C"/>
    <property type="match status" value="1"/>
</dbReference>
<dbReference type="InterPro" id="IPR057342">
    <property type="entry name" value="DEXDc_RapA"/>
</dbReference>
<evidence type="ECO:0000256" key="2">
    <source>
        <dbReference type="ARBA" id="ARBA00022801"/>
    </source>
</evidence>
<dbReference type="Pfam" id="PF04851">
    <property type="entry name" value="ResIII"/>
    <property type="match status" value="1"/>
</dbReference>
<dbReference type="Gene3D" id="3.40.50.10810">
    <property type="entry name" value="Tandem AAA-ATPase domain"/>
    <property type="match status" value="1"/>
</dbReference>
<dbReference type="CDD" id="cd18011">
    <property type="entry name" value="DEXDc_RapA"/>
    <property type="match status" value="1"/>
</dbReference>